<keyword evidence="6" id="KW-0479">Metal-binding</keyword>
<dbReference type="PRINTS" id="PR00685">
    <property type="entry name" value="TIFACTORIIB"/>
</dbReference>
<evidence type="ECO:0000256" key="6">
    <source>
        <dbReference type="PROSITE-ProRule" id="PRU00469"/>
    </source>
</evidence>
<dbReference type="InterPro" id="IPR013150">
    <property type="entry name" value="TFIIB_cyclin"/>
</dbReference>
<evidence type="ECO:0000256" key="4">
    <source>
        <dbReference type="ARBA" id="ARBA00023163"/>
    </source>
</evidence>
<dbReference type="SUPFAM" id="SSF47954">
    <property type="entry name" value="Cyclin-like"/>
    <property type="match status" value="2"/>
</dbReference>
<evidence type="ECO:0000256" key="2">
    <source>
        <dbReference type="ARBA" id="ARBA00022737"/>
    </source>
</evidence>
<dbReference type="Pfam" id="PF00382">
    <property type="entry name" value="TFIIB"/>
    <property type="match status" value="2"/>
</dbReference>
<evidence type="ECO:0000313" key="9">
    <source>
        <dbReference type="EMBL" id="KAL2912692.1"/>
    </source>
</evidence>
<reference evidence="9 10" key="1">
    <citation type="submission" date="2023-09" db="EMBL/GenBank/DDBJ databases">
        <title>Pangenome analysis of Batrachochytrium dendrobatidis and related Chytrids.</title>
        <authorList>
            <person name="Yacoub M.N."/>
            <person name="Stajich J.E."/>
            <person name="James T.Y."/>
        </authorList>
    </citation>
    <scope>NUCLEOTIDE SEQUENCE [LARGE SCALE GENOMIC DNA]</scope>
    <source>
        <strain evidence="9 10">JEL0888</strain>
    </source>
</reference>
<gene>
    <name evidence="9" type="primary">SUA7_1</name>
    <name evidence="9" type="ORF">HK105_207800</name>
</gene>
<keyword evidence="10" id="KW-1185">Reference proteome</keyword>
<evidence type="ECO:0000256" key="7">
    <source>
        <dbReference type="SAM" id="MobiDB-lite"/>
    </source>
</evidence>
<protein>
    <recommendedName>
        <fullName evidence="5">General transcription factor TFIIB</fullName>
    </recommendedName>
</protein>
<evidence type="ECO:0000256" key="1">
    <source>
        <dbReference type="ARBA" id="ARBA00010857"/>
    </source>
</evidence>
<keyword evidence="4" id="KW-0804">Transcription</keyword>
<dbReference type="Pfam" id="PF08271">
    <property type="entry name" value="Zn_Ribbon_TF"/>
    <property type="match status" value="1"/>
</dbReference>
<dbReference type="InterPro" id="IPR036915">
    <property type="entry name" value="Cyclin-like_sf"/>
</dbReference>
<dbReference type="Gene3D" id="1.10.472.170">
    <property type="match status" value="1"/>
</dbReference>
<dbReference type="SUPFAM" id="SSF57783">
    <property type="entry name" value="Zinc beta-ribbon"/>
    <property type="match status" value="1"/>
</dbReference>
<keyword evidence="3" id="KW-0805">Transcription regulation</keyword>
<keyword evidence="2" id="KW-0677">Repeat</keyword>
<dbReference type="CDD" id="cd20551">
    <property type="entry name" value="CYCLIN_TFIIB_rpt1"/>
    <property type="match status" value="1"/>
</dbReference>
<dbReference type="PANTHER" id="PTHR11618">
    <property type="entry name" value="TRANSCRIPTION INITIATION FACTOR IIB-RELATED"/>
    <property type="match status" value="1"/>
</dbReference>
<evidence type="ECO:0000256" key="5">
    <source>
        <dbReference type="ARBA" id="ARBA00031706"/>
    </source>
</evidence>
<dbReference type="PANTHER" id="PTHR11618:SF13">
    <property type="entry name" value="TRANSCRIPTION INITIATION FACTOR IIB"/>
    <property type="match status" value="1"/>
</dbReference>
<comment type="caution">
    <text evidence="9">The sequence shown here is derived from an EMBL/GenBank/DDBJ whole genome shotgun (WGS) entry which is preliminary data.</text>
</comment>
<feature type="region of interest" description="Disordered" evidence="7">
    <location>
        <begin position="1"/>
        <end position="22"/>
    </location>
</feature>
<keyword evidence="6" id="KW-0863">Zinc-finger</keyword>
<dbReference type="PROSITE" id="PS51134">
    <property type="entry name" value="ZF_TFIIB"/>
    <property type="match status" value="1"/>
</dbReference>
<dbReference type="InterPro" id="IPR013763">
    <property type="entry name" value="Cyclin-like_dom"/>
</dbReference>
<dbReference type="InterPro" id="IPR013137">
    <property type="entry name" value="Znf_TFIIB"/>
</dbReference>
<keyword evidence="6" id="KW-0862">Zinc</keyword>
<proteinExistence type="inferred from homology"/>
<dbReference type="InterPro" id="IPR000812">
    <property type="entry name" value="TFIIB"/>
</dbReference>
<dbReference type="EMBL" id="JADGIZ020000059">
    <property type="protein sequence ID" value="KAL2912692.1"/>
    <property type="molecule type" value="Genomic_DNA"/>
</dbReference>
<comment type="similarity">
    <text evidence="1">Belongs to the TFIIB family.</text>
</comment>
<evidence type="ECO:0000256" key="3">
    <source>
        <dbReference type="ARBA" id="ARBA00023015"/>
    </source>
</evidence>
<dbReference type="Gene3D" id="1.10.472.10">
    <property type="entry name" value="Cyclin-like"/>
    <property type="match status" value="1"/>
</dbReference>
<accession>A0ABR4MZJ9</accession>
<evidence type="ECO:0000313" key="10">
    <source>
        <dbReference type="Proteomes" id="UP001527925"/>
    </source>
</evidence>
<name>A0ABR4MZJ9_9FUNG</name>
<sequence length="338" mass="36979">MSVVAPPRSSCAPHSPDASQAEKPVADLNLRLLCRDCKDQVPNIVEDFSAGDLICGNCGLVLGNRIIDTRSEWRTFSNSDENSLDPSRVGAVSDPFFGAEGQIDSTAISYRDGGSGRARELSRAHARVVNQKSEAALTQAFRLIHTMGERISLSKVVLDSAKQLFKKADEERTLRSRPLEAVIAACLYIACHEQHVNRTFKEICALTKVSKKEIGKCYKALQHLMEHPAQAATLDSHINRFASLMEMHPEVSRAAVLVTARVTDLGILAGKSPITQVASCLFFVSCMSSDPKPARYIAEVSGCTEPTLKNAYRLLYDSRVELAKDLVLPRGIEALPMP</sequence>
<evidence type="ECO:0000259" key="8">
    <source>
        <dbReference type="PROSITE" id="PS51134"/>
    </source>
</evidence>
<dbReference type="Proteomes" id="UP001527925">
    <property type="component" value="Unassembled WGS sequence"/>
</dbReference>
<dbReference type="SMART" id="SM00385">
    <property type="entry name" value="CYCLIN"/>
    <property type="match status" value="2"/>
</dbReference>
<feature type="domain" description="TFIIB-type" evidence="8">
    <location>
        <begin position="30"/>
        <end position="63"/>
    </location>
</feature>
<organism evidence="9 10">
    <name type="scientific">Polyrhizophydium stewartii</name>
    <dbReference type="NCBI Taxonomy" id="2732419"/>
    <lineage>
        <taxon>Eukaryota</taxon>
        <taxon>Fungi</taxon>
        <taxon>Fungi incertae sedis</taxon>
        <taxon>Chytridiomycota</taxon>
        <taxon>Chytridiomycota incertae sedis</taxon>
        <taxon>Chytridiomycetes</taxon>
        <taxon>Rhizophydiales</taxon>
        <taxon>Rhizophydiales incertae sedis</taxon>
        <taxon>Polyrhizophydium</taxon>
    </lineage>
</organism>